<dbReference type="STRING" id="443144.GM21_1449"/>
<sequence length="148" mass="16308">MTEVGTNGNGEGVFGAGEYAEFLRVKAELKKHVVANMVKDIGNNRVIWRQRMVLRRVDQKDIAPDEDLVAYSLIYKLKNPNSDSKLKTYVTDNEIVAYRDLDPDFNKTLTLADISAKIAELKGAGKLTSAGDKTGDGDDGTDNQVKTE</sequence>
<evidence type="ECO:0000313" key="2">
    <source>
        <dbReference type="EMBL" id="ACT17506.1"/>
    </source>
</evidence>
<organism evidence="2">
    <name type="scientific">Geobacter sp. (strain M21)</name>
    <dbReference type="NCBI Taxonomy" id="443144"/>
    <lineage>
        <taxon>Bacteria</taxon>
        <taxon>Pseudomonadati</taxon>
        <taxon>Thermodesulfobacteriota</taxon>
        <taxon>Desulfuromonadia</taxon>
        <taxon>Geobacterales</taxon>
        <taxon>Geobacteraceae</taxon>
        <taxon>Geobacter</taxon>
    </lineage>
</organism>
<proteinExistence type="predicted"/>
<dbReference type="HOGENOM" id="CLU_1756203_0_0_7"/>
<evidence type="ECO:0008006" key="3">
    <source>
        <dbReference type="Google" id="ProtNLM"/>
    </source>
</evidence>
<protein>
    <recommendedName>
        <fullName evidence="3">Phage tail protein</fullName>
    </recommendedName>
</protein>
<accession>C6E4K8</accession>
<dbReference type="KEGG" id="gem:GM21_1449"/>
<name>C6E4K8_GEOSM</name>
<reference evidence="2" key="1">
    <citation type="submission" date="2009-07" db="EMBL/GenBank/DDBJ databases">
        <title>Complete sequence of Geobacter sp. M21.</title>
        <authorList>
            <consortium name="US DOE Joint Genome Institute"/>
            <person name="Lucas S."/>
            <person name="Copeland A."/>
            <person name="Lapidus A."/>
            <person name="Glavina del Rio T."/>
            <person name="Dalin E."/>
            <person name="Tice H."/>
            <person name="Bruce D."/>
            <person name="Goodwin L."/>
            <person name="Pitluck S."/>
            <person name="Saunders E."/>
            <person name="Brettin T."/>
            <person name="Detter J.C."/>
            <person name="Han C."/>
            <person name="Larimer F."/>
            <person name="Land M."/>
            <person name="Hauser L."/>
            <person name="Kyrpides N."/>
            <person name="Ovchinnikova G."/>
            <person name="Lovley D."/>
        </authorList>
    </citation>
    <scope>NUCLEOTIDE SEQUENCE [LARGE SCALE GENOMIC DNA]</scope>
    <source>
        <strain evidence="2">M21</strain>
    </source>
</reference>
<feature type="region of interest" description="Disordered" evidence="1">
    <location>
        <begin position="127"/>
        <end position="148"/>
    </location>
</feature>
<gene>
    <name evidence="2" type="ordered locus">GM21_1449</name>
</gene>
<dbReference type="AlphaFoldDB" id="C6E4K8"/>
<dbReference type="EMBL" id="CP001661">
    <property type="protein sequence ID" value="ACT17506.1"/>
    <property type="molecule type" value="Genomic_DNA"/>
</dbReference>
<evidence type="ECO:0000256" key="1">
    <source>
        <dbReference type="SAM" id="MobiDB-lite"/>
    </source>
</evidence>